<organism evidence="2 3">
    <name type="scientific">Anabaenopsis arnoldii</name>
    <dbReference type="NCBI Taxonomy" id="2152938"/>
    <lineage>
        <taxon>Bacteria</taxon>
        <taxon>Bacillati</taxon>
        <taxon>Cyanobacteriota</taxon>
        <taxon>Cyanophyceae</taxon>
        <taxon>Nostocales</taxon>
        <taxon>Nodulariaceae</taxon>
        <taxon>Anabaenopsis</taxon>
    </lineage>
</organism>
<reference evidence="2 3" key="1">
    <citation type="submission" date="2023-01" db="EMBL/GenBank/DDBJ databases">
        <title>Genomes from the Australian National Cyanobacteria Reference Collection.</title>
        <authorList>
            <person name="Willis A."/>
            <person name="Lee E.M.F."/>
        </authorList>
    </citation>
    <scope>NUCLEOTIDE SEQUENCE [LARGE SCALE GENOMIC DNA]</scope>
    <source>
        <strain evidence="2 3">CS-1033</strain>
    </source>
</reference>
<accession>A0ABT5AT13</accession>
<feature type="chain" id="PRO_5045643228" evidence="1">
    <location>
        <begin position="24"/>
        <end position="278"/>
    </location>
</feature>
<sequence>MKLILASALVFSSTLQYPAQVTAQTNLPANTEPPVQSVKTPPVPTVPTNGTSEPVFVPPKPPAGLNTISGRRSGMGSRNDCPAVETPLTALVPFQERVATSKQTNISTPVDVWGLTTSERPTFWFYVPYTNISGEFVLQDSEETEIYNQQNITLTDNSGVIGVSVPSTVAPLQVGKTYRWFLKIRCHQKQRASVPIYVEGDIQRVNLNPSLEQQLQGTIDQRQKIAIYAAHGVWFDALTMLGQLRFANSDDGSLVADWQSLLQSGGLGNIAPFPLVDY</sequence>
<name>A0ABT5AT13_9CYAN</name>
<dbReference type="EMBL" id="JAQMUH010000140">
    <property type="protein sequence ID" value="MDB9540446.1"/>
    <property type="molecule type" value="Genomic_DNA"/>
</dbReference>
<dbReference type="RefSeq" id="WP_271733669.1">
    <property type="nucleotide sequence ID" value="NZ_JANQDP010000146.1"/>
</dbReference>
<evidence type="ECO:0000313" key="2">
    <source>
        <dbReference type="EMBL" id="MDB9540446.1"/>
    </source>
</evidence>
<proteinExistence type="predicted"/>
<dbReference type="Pfam" id="PF06051">
    <property type="entry name" value="DUF928"/>
    <property type="match status" value="1"/>
</dbReference>
<feature type="signal peptide" evidence="1">
    <location>
        <begin position="1"/>
        <end position="23"/>
    </location>
</feature>
<protein>
    <submittedName>
        <fullName evidence="2">DUF928 domain-containing protein</fullName>
    </submittedName>
</protein>
<dbReference type="InterPro" id="IPR010328">
    <property type="entry name" value="DUF928"/>
</dbReference>
<evidence type="ECO:0000256" key="1">
    <source>
        <dbReference type="SAM" id="SignalP"/>
    </source>
</evidence>
<gene>
    <name evidence="2" type="ORF">PN457_12395</name>
</gene>
<dbReference type="Proteomes" id="UP001212499">
    <property type="component" value="Unassembled WGS sequence"/>
</dbReference>
<keyword evidence="1" id="KW-0732">Signal</keyword>
<evidence type="ECO:0000313" key="3">
    <source>
        <dbReference type="Proteomes" id="UP001212499"/>
    </source>
</evidence>
<comment type="caution">
    <text evidence="2">The sequence shown here is derived from an EMBL/GenBank/DDBJ whole genome shotgun (WGS) entry which is preliminary data.</text>
</comment>
<keyword evidence="3" id="KW-1185">Reference proteome</keyword>